<dbReference type="Pfam" id="PF00589">
    <property type="entry name" value="Phage_integrase"/>
    <property type="match status" value="1"/>
</dbReference>
<reference evidence="6 7" key="1">
    <citation type="submission" date="2012-01" db="EMBL/GenBank/DDBJ databases">
        <title>The Genome Sequence of Megamonas funiformis YIT 11815.</title>
        <authorList>
            <consortium name="The Broad Institute Genome Sequencing Platform"/>
            <person name="Earl A."/>
            <person name="Ward D."/>
            <person name="Feldgarden M."/>
            <person name="Gevers D."/>
            <person name="Morotomi M."/>
            <person name="Young S.K."/>
            <person name="Zeng Q."/>
            <person name="Gargeya S."/>
            <person name="Fitzgerald M."/>
            <person name="Haas B."/>
            <person name="Abouelleil A."/>
            <person name="Alvarado L."/>
            <person name="Arachchi H.M."/>
            <person name="Berlin A."/>
            <person name="Chapman S.B."/>
            <person name="Gearin G."/>
            <person name="Goldberg J."/>
            <person name="Griggs A."/>
            <person name="Gujja S."/>
            <person name="Hansen M."/>
            <person name="Heiman D."/>
            <person name="Howarth C."/>
            <person name="Larimer J."/>
            <person name="Lui A."/>
            <person name="MacDonald P.J.P."/>
            <person name="McCowen C."/>
            <person name="Montmayeur A."/>
            <person name="Murphy C."/>
            <person name="Neiman D."/>
            <person name="Pearson M."/>
            <person name="Priest M."/>
            <person name="Roberts A."/>
            <person name="Saif S."/>
            <person name="Shea T."/>
            <person name="Sisk P."/>
            <person name="Stolte C."/>
            <person name="Sykes S."/>
            <person name="Wortman J."/>
            <person name="Nusbaum C."/>
            <person name="Birren B."/>
        </authorList>
    </citation>
    <scope>NUCLEOTIDE SEQUENCE [LARGE SCALE GENOMIC DNA]</scope>
    <source>
        <strain evidence="6 7">YIT 11815</strain>
    </source>
</reference>
<comment type="similarity">
    <text evidence="1">Belongs to the 'phage' integrase family.</text>
</comment>
<dbReference type="SUPFAM" id="SSF56349">
    <property type="entry name" value="DNA breaking-rejoining enzymes"/>
    <property type="match status" value="1"/>
</dbReference>
<name>A0ABN0EKY2_9FIRM</name>
<organism evidence="6 7">
    <name type="scientific">Megamonas funiformis YIT 11815</name>
    <dbReference type="NCBI Taxonomy" id="742816"/>
    <lineage>
        <taxon>Bacteria</taxon>
        <taxon>Bacillati</taxon>
        <taxon>Bacillota</taxon>
        <taxon>Negativicutes</taxon>
        <taxon>Selenomonadales</taxon>
        <taxon>Selenomonadaceae</taxon>
        <taxon>Megamonas</taxon>
    </lineage>
</organism>
<dbReference type="InterPro" id="IPR013762">
    <property type="entry name" value="Integrase-like_cat_sf"/>
</dbReference>
<dbReference type="PANTHER" id="PTHR30629:SF2">
    <property type="entry name" value="PROPHAGE INTEGRASE INTS-RELATED"/>
    <property type="match status" value="1"/>
</dbReference>
<evidence type="ECO:0000256" key="4">
    <source>
        <dbReference type="ARBA" id="ARBA00023172"/>
    </source>
</evidence>
<keyword evidence="7" id="KW-1185">Reference proteome</keyword>
<keyword evidence="2" id="KW-0229">DNA integration</keyword>
<evidence type="ECO:0000259" key="5">
    <source>
        <dbReference type="PROSITE" id="PS51898"/>
    </source>
</evidence>
<evidence type="ECO:0000256" key="1">
    <source>
        <dbReference type="ARBA" id="ARBA00008857"/>
    </source>
</evidence>
<dbReference type="InterPro" id="IPR002104">
    <property type="entry name" value="Integrase_catalytic"/>
</dbReference>
<dbReference type="InterPro" id="IPR050808">
    <property type="entry name" value="Phage_Integrase"/>
</dbReference>
<dbReference type="RefSeq" id="WP_008537576.1">
    <property type="nucleotide sequence ID" value="NZ_JH601090.1"/>
</dbReference>
<evidence type="ECO:0000313" key="6">
    <source>
        <dbReference type="EMBL" id="EHR38885.1"/>
    </source>
</evidence>
<keyword evidence="4" id="KW-0233">DNA recombination</keyword>
<dbReference type="InterPro" id="IPR011010">
    <property type="entry name" value="DNA_brk_join_enz"/>
</dbReference>
<gene>
    <name evidence="6" type="ORF">HMPREF9454_00376</name>
</gene>
<dbReference type="Gene3D" id="1.10.150.130">
    <property type="match status" value="1"/>
</dbReference>
<evidence type="ECO:0000256" key="2">
    <source>
        <dbReference type="ARBA" id="ARBA00022908"/>
    </source>
</evidence>
<keyword evidence="3" id="KW-0238">DNA-binding</keyword>
<protein>
    <recommendedName>
        <fullName evidence="5">Tyr recombinase domain-containing protein</fullName>
    </recommendedName>
</protein>
<dbReference type="PANTHER" id="PTHR30629">
    <property type="entry name" value="PROPHAGE INTEGRASE"/>
    <property type="match status" value="1"/>
</dbReference>
<accession>A0ABN0EKY2</accession>
<comment type="caution">
    <text evidence="6">The sequence shown here is derived from an EMBL/GenBank/DDBJ whole genome shotgun (WGS) entry which is preliminary data.</text>
</comment>
<dbReference type="PROSITE" id="PS51898">
    <property type="entry name" value="TYR_RECOMBINASE"/>
    <property type="match status" value="1"/>
</dbReference>
<dbReference type="InterPro" id="IPR010998">
    <property type="entry name" value="Integrase_recombinase_N"/>
</dbReference>
<feature type="domain" description="Tyr recombinase" evidence="5">
    <location>
        <begin position="163"/>
        <end position="337"/>
    </location>
</feature>
<dbReference type="Proteomes" id="UP000005963">
    <property type="component" value="Unassembled WGS sequence"/>
</dbReference>
<dbReference type="GeneID" id="62778919"/>
<dbReference type="EMBL" id="ADMB01000016">
    <property type="protein sequence ID" value="EHR38885.1"/>
    <property type="molecule type" value="Genomic_DNA"/>
</dbReference>
<evidence type="ECO:0000256" key="3">
    <source>
        <dbReference type="ARBA" id="ARBA00023125"/>
    </source>
</evidence>
<evidence type="ECO:0000313" key="7">
    <source>
        <dbReference type="Proteomes" id="UP000005963"/>
    </source>
</evidence>
<dbReference type="Gene3D" id="1.10.443.10">
    <property type="entry name" value="Intergrase catalytic core"/>
    <property type="match status" value="1"/>
</dbReference>
<proteinExistence type="inferred from homology"/>
<sequence>MKLPNGYGSVSKLSGKRRKPWIVKVTKGWTDDGKQIRMVLGTFKTKSEGLIALAEYNKDPYDIIERRYTLEDLYNMLAEQRLKNNQKMPLAAYKHCSKLHKMQFRDIKTAHIQEIIDNLSLGYASKKSIKNLFSLLYKYAMSFNLVDRNYAKFIKLPSEIKSDIHKPFSEEELEILWKNTEDYIVKIALILTYTGLRPSELLDIKLSNVFLDKKYIIGGAKTSMGINRRIPIAEKIYPFIKYFFDMANEFNNPYLITGDIKRKKLPYATLAYKWRKSENSAIKNHLPHDGRHTCNTLLDNADVKENIKNLILGHVGKTINEKVYTHKTIEQLKEAIDLI</sequence>